<dbReference type="AlphaFoldDB" id="A0A451B493"/>
<evidence type="ECO:0000259" key="1">
    <source>
        <dbReference type="Pfam" id="PF01850"/>
    </source>
</evidence>
<dbReference type="InterPro" id="IPR041705">
    <property type="entry name" value="PIN_Sll0205"/>
</dbReference>
<dbReference type="EMBL" id="CAADGD010000163">
    <property type="protein sequence ID" value="VFK73102.1"/>
    <property type="molecule type" value="Genomic_DNA"/>
</dbReference>
<sequence length="70" mass="8092">MTLLLDTHALLWFFLDDPKLSSIAREAISSAESKVLVSPASLWETAIKISIGKYQLPQPFEDFMRKHSWW</sequence>
<organism evidence="3">
    <name type="scientific">Candidatus Kentrum sp. UNK</name>
    <dbReference type="NCBI Taxonomy" id="2126344"/>
    <lineage>
        <taxon>Bacteria</taxon>
        <taxon>Pseudomonadati</taxon>
        <taxon>Pseudomonadota</taxon>
        <taxon>Gammaproteobacteria</taxon>
        <taxon>Candidatus Kentrum</taxon>
    </lineage>
</organism>
<feature type="domain" description="PIN" evidence="1">
    <location>
        <begin position="4"/>
        <end position="51"/>
    </location>
</feature>
<dbReference type="CDD" id="cd09872">
    <property type="entry name" value="PIN_Sll0205-like"/>
    <property type="match status" value="1"/>
</dbReference>
<dbReference type="EMBL" id="CAADFZ010000162">
    <property type="protein sequence ID" value="VFK67761.1"/>
    <property type="molecule type" value="Genomic_DNA"/>
</dbReference>
<accession>A0A451B493</accession>
<dbReference type="InterPro" id="IPR052919">
    <property type="entry name" value="TA_system_RNase"/>
</dbReference>
<dbReference type="PANTHER" id="PTHR36173">
    <property type="entry name" value="RIBONUCLEASE VAPC16-RELATED"/>
    <property type="match status" value="1"/>
</dbReference>
<dbReference type="PANTHER" id="PTHR36173:SF2">
    <property type="entry name" value="RIBONUCLEASE VAPC16"/>
    <property type="match status" value="1"/>
</dbReference>
<name>A0A451B493_9GAMM</name>
<dbReference type="InterPro" id="IPR002716">
    <property type="entry name" value="PIN_dom"/>
</dbReference>
<reference evidence="3" key="1">
    <citation type="submission" date="2019-02" db="EMBL/GenBank/DDBJ databases">
        <authorList>
            <person name="Gruber-Vodicka R. H."/>
            <person name="Seah K. B. B."/>
        </authorList>
    </citation>
    <scope>NUCLEOTIDE SEQUENCE</scope>
    <source>
        <strain evidence="3">BECK_BY19</strain>
        <strain evidence="2">BECK_BY8</strain>
    </source>
</reference>
<protein>
    <submittedName>
        <fullName evidence="3">PIN domain-containing protein</fullName>
    </submittedName>
</protein>
<evidence type="ECO:0000313" key="3">
    <source>
        <dbReference type="EMBL" id="VFK73102.1"/>
    </source>
</evidence>
<evidence type="ECO:0000313" key="2">
    <source>
        <dbReference type="EMBL" id="VFK67761.1"/>
    </source>
</evidence>
<dbReference type="SUPFAM" id="SSF88723">
    <property type="entry name" value="PIN domain-like"/>
    <property type="match status" value="1"/>
</dbReference>
<proteinExistence type="predicted"/>
<dbReference type="Pfam" id="PF01850">
    <property type="entry name" value="PIN"/>
    <property type="match status" value="1"/>
</dbReference>
<gene>
    <name evidence="2" type="ORF">BECKUNK1418G_GA0071005_11624</name>
    <name evidence="3" type="ORF">BECKUNK1418H_GA0071006_11634</name>
</gene>
<dbReference type="InterPro" id="IPR029060">
    <property type="entry name" value="PIN-like_dom_sf"/>
</dbReference>